<dbReference type="AlphaFoldDB" id="A0A225VXN0"/>
<comment type="caution">
    <text evidence="2">The sequence shown here is derived from an EMBL/GenBank/DDBJ whole genome shotgun (WGS) entry which is preliminary data.</text>
</comment>
<accession>A0A225VXN0</accession>
<proteinExistence type="predicted"/>
<dbReference type="EMBL" id="NBNE01002494">
    <property type="protein sequence ID" value="OWZ10291.1"/>
    <property type="molecule type" value="Genomic_DNA"/>
</dbReference>
<keyword evidence="3" id="KW-1185">Reference proteome</keyword>
<dbReference type="PANTHER" id="PTHR33324:SF2">
    <property type="entry name" value="MYB_SANT-LIKE DNA-BINDING DOMAIN-CONTAINING PROTEIN"/>
    <property type="match status" value="1"/>
</dbReference>
<dbReference type="Proteomes" id="UP000198211">
    <property type="component" value="Unassembled WGS sequence"/>
</dbReference>
<dbReference type="STRING" id="4795.A0A225VXN0"/>
<dbReference type="OrthoDB" id="96345at2759"/>
<organism evidence="2 3">
    <name type="scientific">Phytophthora megakarya</name>
    <dbReference type="NCBI Taxonomy" id="4795"/>
    <lineage>
        <taxon>Eukaryota</taxon>
        <taxon>Sar</taxon>
        <taxon>Stramenopiles</taxon>
        <taxon>Oomycota</taxon>
        <taxon>Peronosporomycetes</taxon>
        <taxon>Peronosporales</taxon>
        <taxon>Peronosporaceae</taxon>
        <taxon>Phytophthora</taxon>
    </lineage>
</organism>
<name>A0A225VXN0_9STRA</name>
<dbReference type="PANTHER" id="PTHR33324">
    <property type="entry name" value="EXPRESSED PROTEIN"/>
    <property type="match status" value="1"/>
</dbReference>
<evidence type="ECO:0000313" key="2">
    <source>
        <dbReference type="EMBL" id="OWZ10291.1"/>
    </source>
</evidence>
<reference evidence="3" key="1">
    <citation type="submission" date="2017-03" db="EMBL/GenBank/DDBJ databases">
        <title>Phytopthora megakarya and P. palmivora, two closely related causual agents of cacao black pod achieved similar genome size and gene model numbers by different mechanisms.</title>
        <authorList>
            <person name="Ali S."/>
            <person name="Shao J."/>
            <person name="Larry D.J."/>
            <person name="Kronmiller B."/>
            <person name="Shen D."/>
            <person name="Strem M.D."/>
            <person name="Melnick R.L."/>
            <person name="Guiltinan M.J."/>
            <person name="Tyler B.M."/>
            <person name="Meinhardt L.W."/>
            <person name="Bailey B.A."/>
        </authorList>
    </citation>
    <scope>NUCLEOTIDE SEQUENCE [LARGE SCALE GENOMIC DNA]</scope>
    <source>
        <strain evidence="3">zdho120</strain>
    </source>
</reference>
<feature type="region of interest" description="Disordered" evidence="1">
    <location>
        <begin position="151"/>
        <end position="189"/>
    </location>
</feature>
<gene>
    <name evidence="2" type="ORF">PHMEG_00016883</name>
</gene>
<evidence type="ECO:0000256" key="1">
    <source>
        <dbReference type="SAM" id="MobiDB-lite"/>
    </source>
</evidence>
<evidence type="ECO:0000313" key="3">
    <source>
        <dbReference type="Proteomes" id="UP000198211"/>
    </source>
</evidence>
<protein>
    <submittedName>
        <fullName evidence="2">Uncharacterized protein</fullName>
    </submittedName>
</protein>
<sequence>MPREPCKRPQFKRWDSDGVDAEAPTSIDIVLHWLCLPGNYQRWQSSSKLGLCTEIIACMKDKGITHRAAPAVWHKIHRLEKSFKTATSWLVAEKHFADFQKGTLSEDVKKKLEKQCPYYDELSVAFSRGLSSRSVRQGRCVDKKKVCKEQKTRDDDDTDEEVWSSQSPHLPLRQRDKASAACSTRTHTNDSHRQRLLEIELESKKAQFKAETVCSVALNRKKMLDAGISQEEVDRLLPQ</sequence>